<evidence type="ECO:0000256" key="5">
    <source>
        <dbReference type="ARBA" id="ARBA00023136"/>
    </source>
</evidence>
<dbReference type="Proteomes" id="UP000622860">
    <property type="component" value="Unassembled WGS sequence"/>
</dbReference>
<dbReference type="EMBL" id="BMFR01000006">
    <property type="protein sequence ID" value="GGG74661.1"/>
    <property type="molecule type" value="Genomic_DNA"/>
</dbReference>
<feature type="transmembrane region" description="Helical" evidence="7">
    <location>
        <begin position="255"/>
        <end position="277"/>
    </location>
</feature>
<keyword evidence="5 7" id="KW-0472">Membrane</keyword>
<comment type="subcellular location">
    <subcellularLocation>
        <location evidence="1">Membrane</location>
        <topology evidence="1">Multi-pass membrane protein</topology>
    </subcellularLocation>
</comment>
<dbReference type="PRINTS" id="PR00176">
    <property type="entry name" value="NANEUSMPORT"/>
</dbReference>
<comment type="similarity">
    <text evidence="6">Belongs to the sodium:neurotransmitter symporter (SNF) (TC 2.A.22) family.</text>
</comment>
<feature type="transmembrane region" description="Helical" evidence="7">
    <location>
        <begin position="43"/>
        <end position="65"/>
    </location>
</feature>
<keyword evidence="2 6" id="KW-0813">Transport</keyword>
<protein>
    <recommendedName>
        <fullName evidence="6">Transporter</fullName>
    </recommendedName>
</protein>
<evidence type="ECO:0000256" key="2">
    <source>
        <dbReference type="ARBA" id="ARBA00022448"/>
    </source>
</evidence>
<dbReference type="GO" id="GO:0016020">
    <property type="term" value="C:membrane"/>
    <property type="evidence" value="ECO:0007669"/>
    <property type="project" value="UniProtKB-SubCell"/>
</dbReference>
<feature type="transmembrane region" description="Helical" evidence="7">
    <location>
        <begin position="297"/>
        <end position="320"/>
    </location>
</feature>
<reference evidence="8" key="2">
    <citation type="submission" date="2020-09" db="EMBL/GenBank/DDBJ databases">
        <authorList>
            <person name="Sun Q."/>
            <person name="Zhou Y."/>
        </authorList>
    </citation>
    <scope>NUCLEOTIDE SEQUENCE</scope>
    <source>
        <strain evidence="8">CGMCC 1.12754</strain>
    </source>
</reference>
<feature type="transmembrane region" description="Helical" evidence="7">
    <location>
        <begin position="12"/>
        <end position="31"/>
    </location>
</feature>
<evidence type="ECO:0000313" key="9">
    <source>
        <dbReference type="Proteomes" id="UP000622860"/>
    </source>
</evidence>
<feature type="transmembrane region" description="Helical" evidence="7">
    <location>
        <begin position="173"/>
        <end position="195"/>
    </location>
</feature>
<sequence length="447" mass="48313">MQKKTDQWSSKLGFILSSAGAAIGLGAIWKFPYMTGMNGGGAFFLLFIGFTIIIGLPLLIAEFIIGRGAQKEAVSAYKALAPKSSWPIVGQLGVFGAFVLMSFYSVVGGWVLIYSAMSIPGLIIKDSANYEQLFATITGNPGITILGHALFMIINIVVISFGIKNGIEKASKLLMPLLFVFFIILVIRSVTFDGAMEGLAFFLQPDFSKVTGESVLYALGQSFFSLAVGISVMVTYSSYLKKDVSLPMSAGSVSIMNIFVSLLAGLAIFPIVFSFGLEPAEGPGLLFMVLPEAFAQMPFGELFLSLFLLLFLFAVLTSSFSMLEIITSAFTVKKDRSRTKIAWIAGIIVFIAGIPAALSSSSLANFKLFGLTVFDASDFLVSNIILPVGCLLIAIFIGFRMDKTLVKQEFSNGHSLSNGTYQLWFQLIRWLVPITIIIVFLGSLGII</sequence>
<dbReference type="InterPro" id="IPR037272">
    <property type="entry name" value="SNS_sf"/>
</dbReference>
<keyword evidence="3 6" id="KW-0812">Transmembrane</keyword>
<feature type="transmembrane region" description="Helical" evidence="7">
    <location>
        <begin position="341"/>
        <end position="359"/>
    </location>
</feature>
<keyword evidence="4 7" id="KW-1133">Transmembrane helix</keyword>
<dbReference type="Pfam" id="PF00209">
    <property type="entry name" value="SNF"/>
    <property type="match status" value="2"/>
</dbReference>
<dbReference type="SUPFAM" id="SSF161070">
    <property type="entry name" value="SNF-like"/>
    <property type="match status" value="1"/>
</dbReference>
<dbReference type="AlphaFoldDB" id="A0A917HCA2"/>
<feature type="transmembrane region" description="Helical" evidence="7">
    <location>
        <begin position="133"/>
        <end position="161"/>
    </location>
</feature>
<keyword evidence="9" id="KW-1185">Reference proteome</keyword>
<proteinExistence type="inferred from homology"/>
<dbReference type="RefSeq" id="WP_188455167.1">
    <property type="nucleotide sequence ID" value="NZ_BMFR01000006.1"/>
</dbReference>
<dbReference type="PANTHER" id="PTHR42948:SF1">
    <property type="entry name" value="TRANSPORTER"/>
    <property type="match status" value="1"/>
</dbReference>
<reference evidence="8" key="1">
    <citation type="journal article" date="2014" name="Int. J. Syst. Evol. Microbiol.">
        <title>Complete genome sequence of Corynebacterium casei LMG S-19264T (=DSM 44701T), isolated from a smear-ripened cheese.</title>
        <authorList>
            <consortium name="US DOE Joint Genome Institute (JGI-PGF)"/>
            <person name="Walter F."/>
            <person name="Albersmeier A."/>
            <person name="Kalinowski J."/>
            <person name="Ruckert C."/>
        </authorList>
    </citation>
    <scope>NUCLEOTIDE SEQUENCE</scope>
    <source>
        <strain evidence="8">CGMCC 1.12754</strain>
    </source>
</reference>
<evidence type="ECO:0000256" key="3">
    <source>
        <dbReference type="ARBA" id="ARBA00022692"/>
    </source>
</evidence>
<dbReference type="CDD" id="cd10336">
    <property type="entry name" value="SLC6sbd_Tyt1-Like"/>
    <property type="match status" value="1"/>
</dbReference>
<feature type="transmembrane region" description="Helical" evidence="7">
    <location>
        <begin position="379"/>
        <end position="399"/>
    </location>
</feature>
<keyword evidence="6" id="KW-0769">Symport</keyword>
<dbReference type="NCBIfam" id="NF037979">
    <property type="entry name" value="Na_transp"/>
    <property type="match status" value="1"/>
</dbReference>
<feature type="transmembrane region" description="Helical" evidence="7">
    <location>
        <begin position="86"/>
        <end position="113"/>
    </location>
</feature>
<name>A0A917HCA2_9BACI</name>
<gene>
    <name evidence="8" type="ORF">GCM10011398_19190</name>
</gene>
<dbReference type="PROSITE" id="PS00610">
    <property type="entry name" value="NA_NEUROTRAN_SYMP_1"/>
    <property type="match status" value="1"/>
</dbReference>
<evidence type="ECO:0000313" key="8">
    <source>
        <dbReference type="EMBL" id="GGG74661.1"/>
    </source>
</evidence>
<evidence type="ECO:0000256" key="7">
    <source>
        <dbReference type="SAM" id="Phobius"/>
    </source>
</evidence>
<dbReference type="InterPro" id="IPR047218">
    <property type="entry name" value="YocR/YhdH-like"/>
</dbReference>
<dbReference type="GO" id="GO:0015293">
    <property type="term" value="F:symporter activity"/>
    <property type="evidence" value="ECO:0007669"/>
    <property type="project" value="UniProtKB-KW"/>
</dbReference>
<comment type="caution">
    <text evidence="8">The sequence shown here is derived from an EMBL/GenBank/DDBJ whole genome shotgun (WGS) entry which is preliminary data.</text>
</comment>
<evidence type="ECO:0000256" key="6">
    <source>
        <dbReference type="RuleBase" id="RU003732"/>
    </source>
</evidence>
<dbReference type="PROSITE" id="PS50267">
    <property type="entry name" value="NA_NEUROTRAN_SYMP_3"/>
    <property type="match status" value="1"/>
</dbReference>
<accession>A0A917HCA2</accession>
<organism evidence="8 9">
    <name type="scientific">Virgibacillus oceani</name>
    <dbReference type="NCBI Taxonomy" id="1479511"/>
    <lineage>
        <taxon>Bacteria</taxon>
        <taxon>Bacillati</taxon>
        <taxon>Bacillota</taxon>
        <taxon>Bacilli</taxon>
        <taxon>Bacillales</taxon>
        <taxon>Bacillaceae</taxon>
        <taxon>Virgibacillus</taxon>
    </lineage>
</organism>
<evidence type="ECO:0000256" key="4">
    <source>
        <dbReference type="ARBA" id="ARBA00022989"/>
    </source>
</evidence>
<feature type="transmembrane region" description="Helical" evidence="7">
    <location>
        <begin position="427"/>
        <end position="446"/>
    </location>
</feature>
<dbReference type="InterPro" id="IPR000175">
    <property type="entry name" value="Na/ntran_symport"/>
</dbReference>
<evidence type="ECO:0000256" key="1">
    <source>
        <dbReference type="ARBA" id="ARBA00004141"/>
    </source>
</evidence>
<dbReference type="PANTHER" id="PTHR42948">
    <property type="entry name" value="TRANSPORTER"/>
    <property type="match status" value="1"/>
</dbReference>
<feature type="transmembrane region" description="Helical" evidence="7">
    <location>
        <begin position="215"/>
        <end position="234"/>
    </location>
</feature>